<evidence type="ECO:0000256" key="1">
    <source>
        <dbReference type="SAM" id="MobiDB-lite"/>
    </source>
</evidence>
<proteinExistence type="predicted"/>
<keyword evidence="3" id="KW-1185">Reference proteome</keyword>
<organism evidence="2 3">
    <name type="scientific">Pythium insidiosum</name>
    <name type="common">Pythiosis disease agent</name>
    <dbReference type="NCBI Taxonomy" id="114742"/>
    <lineage>
        <taxon>Eukaryota</taxon>
        <taxon>Sar</taxon>
        <taxon>Stramenopiles</taxon>
        <taxon>Oomycota</taxon>
        <taxon>Peronosporomycetes</taxon>
        <taxon>Pythiales</taxon>
        <taxon>Pythiaceae</taxon>
        <taxon>Pythium</taxon>
    </lineage>
</organism>
<name>A0AAD5Q8E2_PYTIN</name>
<protein>
    <submittedName>
        <fullName evidence="2">Uncharacterized protein</fullName>
    </submittedName>
</protein>
<gene>
    <name evidence="2" type="ORF">P43SY_004146</name>
</gene>
<dbReference type="Proteomes" id="UP001209570">
    <property type="component" value="Unassembled WGS sequence"/>
</dbReference>
<sequence length="422" mass="45398">MALAVAQAASADCTMLPGGAFCTIGGQPSRCYGGTCRKIPKRCSADMKELQSCDSSIGVCISFTDKVQLHCVDSTEVDNYKKYDACDDKRDGDSCRPLVVAGNRFGTFALYEGKRGVCKDHVCLPERTATCLEKSDGDTCSFIDSEYGFWLQGKGKCRLSDQATAPKRSCTTPANEHVPSLGPQAPIQVYDNRPNVSDPTNVETADLCNILPRGTPCKDAKSDTVSRCSNKGSCASPPSACPAGAKLLDKCQASNKTAYCFEYLVEGQLSKDDDPCTDFDFSIFWGTLSFYEVPQGRCYRQACQSQAAQACEFLRLGDACTAAVLREDEIVQINSTCESSVFYLECKDTDPSRKATALGSPVSVSAERLAVKAVKPELLRTLPPAKDKESTRPPRAVPDAIQSSAGKPALPAHSVLQHGALY</sequence>
<feature type="region of interest" description="Disordered" evidence="1">
    <location>
        <begin position="168"/>
        <end position="187"/>
    </location>
</feature>
<evidence type="ECO:0000313" key="2">
    <source>
        <dbReference type="EMBL" id="KAJ0396389.1"/>
    </source>
</evidence>
<reference evidence="2" key="1">
    <citation type="submission" date="2021-12" db="EMBL/GenBank/DDBJ databases">
        <title>Prjna785345.</title>
        <authorList>
            <person name="Rujirawat T."/>
            <person name="Krajaejun T."/>
        </authorList>
    </citation>
    <scope>NUCLEOTIDE SEQUENCE</scope>
    <source>
        <strain evidence="2">Pi057C3</strain>
    </source>
</reference>
<evidence type="ECO:0000313" key="3">
    <source>
        <dbReference type="Proteomes" id="UP001209570"/>
    </source>
</evidence>
<dbReference type="EMBL" id="JAKCXM010000297">
    <property type="protein sequence ID" value="KAJ0396389.1"/>
    <property type="molecule type" value="Genomic_DNA"/>
</dbReference>
<comment type="caution">
    <text evidence="2">The sequence shown here is derived from an EMBL/GenBank/DDBJ whole genome shotgun (WGS) entry which is preliminary data.</text>
</comment>
<accession>A0AAD5Q8E2</accession>
<dbReference type="AlphaFoldDB" id="A0AAD5Q8E2"/>
<feature type="region of interest" description="Disordered" evidence="1">
    <location>
        <begin position="381"/>
        <end position="409"/>
    </location>
</feature>